<feature type="domain" description="Histidine kinase" evidence="10">
    <location>
        <begin position="224"/>
        <end position="433"/>
    </location>
</feature>
<dbReference type="Pfam" id="PF02518">
    <property type="entry name" value="HATPase_c"/>
    <property type="match status" value="1"/>
</dbReference>
<keyword evidence="7" id="KW-0067">ATP-binding</keyword>
<keyword evidence="4" id="KW-0808">Transferase</keyword>
<comment type="catalytic activity">
    <reaction evidence="1">
        <text>ATP + protein L-histidine = ADP + protein N-phospho-L-histidine.</text>
        <dbReference type="EC" id="2.7.13.3"/>
    </reaction>
</comment>
<dbReference type="InterPro" id="IPR005467">
    <property type="entry name" value="His_kinase_dom"/>
</dbReference>
<evidence type="ECO:0000256" key="5">
    <source>
        <dbReference type="ARBA" id="ARBA00022741"/>
    </source>
</evidence>
<dbReference type="SUPFAM" id="SSF55781">
    <property type="entry name" value="GAF domain-like"/>
    <property type="match status" value="1"/>
</dbReference>
<evidence type="ECO:0000313" key="11">
    <source>
        <dbReference type="EMBL" id="WKN39381.1"/>
    </source>
</evidence>
<evidence type="ECO:0000256" key="9">
    <source>
        <dbReference type="SAM" id="Coils"/>
    </source>
</evidence>
<sequence>MDHIDFVNTSLRLRYEAFSKFATNINQAHSLEEIAEAIAANLKFVMDAFIFRLAITINQETYTFELFRGVCTVHPQTSLNKFEKVCLTTGLPRTLSQQNIQQEPGLQKSLFNHPKITHLMVLPISTADQQQLVLSIANKNDNLYTEIDFRFARLIEELLSTKVSQLLLLQKIASKNLALQQANQRLSQLNQEVQTLNAELEIKVEERTYRLKEAHEELNTLLYRTSHDFRRPLTSILGIAQLLTMNPSATEIETLAGHLKTTVNGLDNMLLKLQTLMLAETIEEACLIDFQKLIETIENKFKPELTKNNIHFSYQVHHTTTYTSHIAIHAAILENLVENAIRYCRTSNPFIKLEVQENSSSFIIRVADNGEGIPEHLQPVVYDMYVRASDRAQGNGLGLFVVKKMVEALGGSVSFTSEVQKGTTFSVILPQQNDFVSAPQVLTTSKKLVN</sequence>
<name>A0AA49GSQ7_9BACT</name>
<dbReference type="PRINTS" id="PR00344">
    <property type="entry name" value="BCTRLSENSOR"/>
</dbReference>
<evidence type="ECO:0000256" key="6">
    <source>
        <dbReference type="ARBA" id="ARBA00022777"/>
    </source>
</evidence>
<reference evidence="11" key="1">
    <citation type="journal article" date="2023" name="Comput. Struct. Biotechnol. J.">
        <title>Discovery of a novel marine Bacteroidetes with a rich repertoire of carbohydrate-active enzymes.</title>
        <authorList>
            <person name="Chen B."/>
            <person name="Liu G."/>
            <person name="Chen Q."/>
            <person name="Wang H."/>
            <person name="Liu L."/>
            <person name="Tang K."/>
        </authorList>
    </citation>
    <scope>NUCLEOTIDE SEQUENCE</scope>
    <source>
        <strain evidence="11">TK19036</strain>
    </source>
</reference>
<dbReference type="SUPFAM" id="SSF47384">
    <property type="entry name" value="Homodimeric domain of signal transducing histidine kinase"/>
    <property type="match status" value="1"/>
</dbReference>
<dbReference type="CDD" id="cd00075">
    <property type="entry name" value="HATPase"/>
    <property type="match status" value="1"/>
</dbReference>
<dbReference type="GO" id="GO:0030295">
    <property type="term" value="F:protein kinase activator activity"/>
    <property type="evidence" value="ECO:0007669"/>
    <property type="project" value="TreeGrafter"/>
</dbReference>
<dbReference type="Gene3D" id="3.30.565.10">
    <property type="entry name" value="Histidine kinase-like ATPase, C-terminal domain"/>
    <property type="match status" value="1"/>
</dbReference>
<dbReference type="GO" id="GO:0000155">
    <property type="term" value="F:phosphorelay sensor kinase activity"/>
    <property type="evidence" value="ECO:0007669"/>
    <property type="project" value="InterPro"/>
</dbReference>
<accession>A0AA49GSQ7</accession>
<evidence type="ECO:0000256" key="1">
    <source>
        <dbReference type="ARBA" id="ARBA00000085"/>
    </source>
</evidence>
<dbReference type="PANTHER" id="PTHR42878:SF7">
    <property type="entry name" value="SENSOR HISTIDINE KINASE GLRK"/>
    <property type="match status" value="1"/>
</dbReference>
<dbReference type="InterPro" id="IPR003661">
    <property type="entry name" value="HisK_dim/P_dom"/>
</dbReference>
<organism evidence="11">
    <name type="scientific">Roseihalotalea indica</name>
    <dbReference type="NCBI Taxonomy" id="2867963"/>
    <lineage>
        <taxon>Bacteria</taxon>
        <taxon>Pseudomonadati</taxon>
        <taxon>Bacteroidota</taxon>
        <taxon>Cytophagia</taxon>
        <taxon>Cytophagales</taxon>
        <taxon>Catalimonadaceae</taxon>
        <taxon>Roseihalotalea</taxon>
    </lineage>
</organism>
<dbReference type="SMART" id="SM00387">
    <property type="entry name" value="HATPase_c"/>
    <property type="match status" value="1"/>
</dbReference>
<evidence type="ECO:0000256" key="2">
    <source>
        <dbReference type="ARBA" id="ARBA00012438"/>
    </source>
</evidence>
<dbReference type="InterPro" id="IPR003594">
    <property type="entry name" value="HATPase_dom"/>
</dbReference>
<dbReference type="CDD" id="cd00082">
    <property type="entry name" value="HisKA"/>
    <property type="match status" value="1"/>
</dbReference>
<dbReference type="EC" id="2.7.13.3" evidence="2"/>
<dbReference type="Gene3D" id="1.10.287.130">
    <property type="match status" value="1"/>
</dbReference>
<dbReference type="InterPro" id="IPR004358">
    <property type="entry name" value="Sig_transdc_His_kin-like_C"/>
</dbReference>
<dbReference type="SUPFAM" id="SSF55874">
    <property type="entry name" value="ATPase domain of HSP90 chaperone/DNA topoisomerase II/histidine kinase"/>
    <property type="match status" value="1"/>
</dbReference>
<reference evidence="11" key="2">
    <citation type="journal article" date="2024" name="Antonie Van Leeuwenhoek">
        <title>Roseihalotalea indica gen. nov., sp. nov., a halophilic Bacteroidetes from mesopelagic Southwest Indian Ocean with higher carbohydrate metabolic potential.</title>
        <authorList>
            <person name="Chen B."/>
            <person name="Zhang M."/>
            <person name="Lin D."/>
            <person name="Ye J."/>
            <person name="Tang K."/>
        </authorList>
    </citation>
    <scope>NUCLEOTIDE SEQUENCE</scope>
    <source>
        <strain evidence="11">TK19036</strain>
    </source>
</reference>
<dbReference type="AlphaFoldDB" id="A0AA49GSQ7"/>
<dbReference type="InterPro" id="IPR036890">
    <property type="entry name" value="HATPase_C_sf"/>
</dbReference>
<evidence type="ECO:0000256" key="8">
    <source>
        <dbReference type="ARBA" id="ARBA00023012"/>
    </source>
</evidence>
<dbReference type="EMBL" id="CP120682">
    <property type="protein sequence ID" value="WKN39381.1"/>
    <property type="molecule type" value="Genomic_DNA"/>
</dbReference>
<dbReference type="InterPro" id="IPR036097">
    <property type="entry name" value="HisK_dim/P_sf"/>
</dbReference>
<keyword evidence="6 11" id="KW-0418">Kinase</keyword>
<dbReference type="GO" id="GO:0005524">
    <property type="term" value="F:ATP binding"/>
    <property type="evidence" value="ECO:0007669"/>
    <property type="project" value="UniProtKB-KW"/>
</dbReference>
<dbReference type="PANTHER" id="PTHR42878">
    <property type="entry name" value="TWO-COMPONENT HISTIDINE KINASE"/>
    <property type="match status" value="1"/>
</dbReference>
<dbReference type="PROSITE" id="PS50109">
    <property type="entry name" value="HIS_KIN"/>
    <property type="match status" value="1"/>
</dbReference>
<dbReference type="InterPro" id="IPR050351">
    <property type="entry name" value="BphY/WalK/GraS-like"/>
</dbReference>
<proteinExistence type="predicted"/>
<keyword evidence="8" id="KW-0902">Two-component regulatory system</keyword>
<feature type="coiled-coil region" evidence="9">
    <location>
        <begin position="172"/>
        <end position="217"/>
    </location>
</feature>
<gene>
    <name evidence="11" type="ORF">K4G66_11835</name>
</gene>
<keyword evidence="9" id="KW-0175">Coiled coil</keyword>
<protein>
    <recommendedName>
        <fullName evidence="2">histidine kinase</fullName>
        <ecNumber evidence="2">2.7.13.3</ecNumber>
    </recommendedName>
</protein>
<dbReference type="GO" id="GO:0000156">
    <property type="term" value="F:phosphorelay response regulator activity"/>
    <property type="evidence" value="ECO:0007669"/>
    <property type="project" value="TreeGrafter"/>
</dbReference>
<keyword evidence="3" id="KW-0597">Phosphoprotein</keyword>
<evidence type="ECO:0000256" key="4">
    <source>
        <dbReference type="ARBA" id="ARBA00022679"/>
    </source>
</evidence>
<evidence type="ECO:0000259" key="10">
    <source>
        <dbReference type="PROSITE" id="PS50109"/>
    </source>
</evidence>
<dbReference type="GO" id="GO:0007234">
    <property type="term" value="P:osmosensory signaling via phosphorelay pathway"/>
    <property type="evidence" value="ECO:0007669"/>
    <property type="project" value="TreeGrafter"/>
</dbReference>
<keyword evidence="5" id="KW-0547">Nucleotide-binding</keyword>
<evidence type="ECO:0000256" key="3">
    <source>
        <dbReference type="ARBA" id="ARBA00022553"/>
    </source>
</evidence>
<evidence type="ECO:0000256" key="7">
    <source>
        <dbReference type="ARBA" id="ARBA00022840"/>
    </source>
</evidence>